<feature type="compositionally biased region" description="Basic and acidic residues" evidence="4">
    <location>
        <begin position="194"/>
        <end position="203"/>
    </location>
</feature>
<keyword evidence="2" id="KW-1003">Cell membrane</keyword>
<comment type="subcellular location">
    <subcellularLocation>
        <location evidence="1">Cell membrane</location>
    </subcellularLocation>
</comment>
<dbReference type="InterPro" id="IPR001478">
    <property type="entry name" value="PDZ"/>
</dbReference>
<feature type="compositionally biased region" description="Polar residues" evidence="4">
    <location>
        <begin position="242"/>
        <end position="255"/>
    </location>
</feature>
<dbReference type="OrthoDB" id="10070999at2759"/>
<keyword evidence="7" id="KW-1185">Reference proteome</keyword>
<feature type="region of interest" description="Disordered" evidence="4">
    <location>
        <begin position="351"/>
        <end position="370"/>
    </location>
</feature>
<feature type="compositionally biased region" description="Low complexity" evidence="4">
    <location>
        <begin position="264"/>
        <end position="283"/>
    </location>
</feature>
<proteinExistence type="predicted"/>
<dbReference type="SUPFAM" id="SSF50156">
    <property type="entry name" value="PDZ domain-like"/>
    <property type="match status" value="1"/>
</dbReference>
<feature type="compositionally biased region" description="Low complexity" evidence="4">
    <location>
        <begin position="640"/>
        <end position="651"/>
    </location>
</feature>
<accession>A0A553R0I5</accession>
<feature type="compositionally biased region" description="Polar residues" evidence="4">
    <location>
        <begin position="533"/>
        <end position="542"/>
    </location>
</feature>
<feature type="compositionally biased region" description="Low complexity" evidence="4">
    <location>
        <begin position="314"/>
        <end position="326"/>
    </location>
</feature>
<protein>
    <recommendedName>
        <fullName evidence="5">PDZ domain-containing protein</fullName>
    </recommendedName>
</protein>
<dbReference type="InterPro" id="IPR041489">
    <property type="entry name" value="PDZ_6"/>
</dbReference>
<dbReference type="PANTHER" id="PTHR14191">
    <property type="entry name" value="PDZ DOMAIN CONTAINING PROTEIN"/>
    <property type="match status" value="1"/>
</dbReference>
<feature type="region of interest" description="Disordered" evidence="4">
    <location>
        <begin position="313"/>
        <end position="339"/>
    </location>
</feature>
<sequence length="743" mass="79325">MVRGFINKLVFSFSPADQHASPPLVSPMSPRSLSSNPSSRDSSPGRDFRDYSPAVSILRSPITIHRSGKRYGFTLRAIRVYMGDSHVYSVHHMVWLLVNVNREQMIDIHFLQPQHVEGGGPAQEAGLCAGDLITHVNGESVHGLVHTEVVELILKSGSKVSVTTTPFENTSIKIGPARKLSFRAKMARRNRKSTAKDGQESKKRSSLFRKITKQSNLLHTSRSLSSLNRSLSSGDSLPGSPTHNLSARSPTQTYRSPPDSGYLATSSQSSSPASSTPNSPATSQHMRPSSLYGLSPKLHRQYRSARCKSAGNIPLSPLAHTPSPTSSSPPPIAGHIIGSSNTTQAFPAKLHASPPITRPRPKSAEPPRSPLLQRVQSTEKLGPPSPSSSSSSERKGGLGIAVRKHGLDVVHAEYRRESFHCEHALQSLVEIEGENTPGGLPSPPEQIPVPMQIHTLRQLSRQDSLSQESEEKPVEAKTKLSLEATSRTAGPSTLEQKSGVRSLTSNLETSNMPSVSIGKKGVKDVGAKEPFNASVSGGNISERTGILTGAHNPQTQGPKVVEIGVSVGKIPMYEKSPLVKVSEPNKPIKVLPSVQGSELTKPSEAVPSQTRSTLEWAQTPSGSTKVSQEERNRLESVEESPNNPSPTSKSPCAGKSRAVSPADRSSFVTQLTSVAKTVLGPMKLGSQDGGKSKDGSKTNEDKRSATLGKSEASSGGRKGLTGTWPGPGSSKPEKSSKNSSKHS</sequence>
<dbReference type="SMART" id="SM00228">
    <property type="entry name" value="PDZ"/>
    <property type="match status" value="1"/>
</dbReference>
<organism evidence="6 7">
    <name type="scientific">Danionella cerebrum</name>
    <dbReference type="NCBI Taxonomy" id="2873325"/>
    <lineage>
        <taxon>Eukaryota</taxon>
        <taxon>Metazoa</taxon>
        <taxon>Chordata</taxon>
        <taxon>Craniata</taxon>
        <taxon>Vertebrata</taxon>
        <taxon>Euteleostomi</taxon>
        <taxon>Actinopterygii</taxon>
        <taxon>Neopterygii</taxon>
        <taxon>Teleostei</taxon>
        <taxon>Ostariophysi</taxon>
        <taxon>Cypriniformes</taxon>
        <taxon>Danionidae</taxon>
        <taxon>Danioninae</taxon>
        <taxon>Danionella</taxon>
    </lineage>
</organism>
<feature type="domain" description="PDZ" evidence="5">
    <location>
        <begin position="116"/>
        <end position="168"/>
    </location>
</feature>
<reference evidence="6 7" key="1">
    <citation type="journal article" date="2019" name="Sci. Data">
        <title>Hybrid genome assembly and annotation of Danionella translucida.</title>
        <authorList>
            <person name="Kadobianskyi M."/>
            <person name="Schulze L."/>
            <person name="Schuelke M."/>
            <person name="Judkewitz B."/>
        </authorList>
    </citation>
    <scope>NUCLEOTIDE SEQUENCE [LARGE SCALE GENOMIC DNA]</scope>
    <source>
        <strain evidence="6 7">Bolton</strain>
    </source>
</reference>
<gene>
    <name evidence="6" type="ORF">DNTS_022108</name>
</gene>
<feature type="region of interest" description="Disordered" evidence="4">
    <location>
        <begin position="592"/>
        <end position="743"/>
    </location>
</feature>
<feature type="region of interest" description="Disordered" evidence="4">
    <location>
        <begin position="459"/>
        <end position="557"/>
    </location>
</feature>
<dbReference type="AlphaFoldDB" id="A0A553R0I5"/>
<name>A0A553R0I5_9TELE</name>
<feature type="compositionally biased region" description="Low complexity" evidence="4">
    <location>
        <begin position="21"/>
        <end position="42"/>
    </location>
</feature>
<keyword evidence="3" id="KW-0677">Repeat</keyword>
<feature type="compositionally biased region" description="Basic and acidic residues" evidence="4">
    <location>
        <begin position="690"/>
        <end position="704"/>
    </location>
</feature>
<evidence type="ECO:0000256" key="1">
    <source>
        <dbReference type="ARBA" id="ARBA00004236"/>
    </source>
</evidence>
<feature type="region of interest" description="Disordered" evidence="4">
    <location>
        <begin position="179"/>
        <end position="292"/>
    </location>
</feature>
<dbReference type="GO" id="GO:0043495">
    <property type="term" value="F:protein-membrane adaptor activity"/>
    <property type="evidence" value="ECO:0007669"/>
    <property type="project" value="TreeGrafter"/>
</dbReference>
<feature type="compositionally biased region" description="Basic and acidic residues" evidence="4">
    <location>
        <begin position="469"/>
        <end position="480"/>
    </location>
</feature>
<keyword evidence="2" id="KW-0472">Membrane</keyword>
<dbReference type="InterPro" id="IPR051067">
    <property type="entry name" value="NHER"/>
</dbReference>
<feature type="region of interest" description="Disordered" evidence="4">
    <location>
        <begin position="375"/>
        <end position="397"/>
    </location>
</feature>
<feature type="compositionally biased region" description="Polar residues" evidence="4">
    <location>
        <begin position="666"/>
        <end position="675"/>
    </location>
</feature>
<feature type="region of interest" description="Disordered" evidence="4">
    <location>
        <begin position="18"/>
        <end position="48"/>
    </location>
</feature>
<evidence type="ECO:0000256" key="4">
    <source>
        <dbReference type="SAM" id="MobiDB-lite"/>
    </source>
</evidence>
<dbReference type="InterPro" id="IPR036034">
    <property type="entry name" value="PDZ_sf"/>
</dbReference>
<dbReference type="Gene3D" id="2.30.42.10">
    <property type="match status" value="1"/>
</dbReference>
<dbReference type="Pfam" id="PF17820">
    <property type="entry name" value="PDZ_6"/>
    <property type="match status" value="1"/>
</dbReference>
<dbReference type="Proteomes" id="UP000316079">
    <property type="component" value="Unassembled WGS sequence"/>
</dbReference>
<dbReference type="EMBL" id="SRMA01025351">
    <property type="protein sequence ID" value="TRY95694.1"/>
    <property type="molecule type" value="Genomic_DNA"/>
</dbReference>
<evidence type="ECO:0000259" key="5">
    <source>
        <dbReference type="PROSITE" id="PS50106"/>
    </source>
</evidence>
<feature type="compositionally biased region" description="Polar residues" evidence="4">
    <location>
        <begin position="594"/>
        <end position="626"/>
    </location>
</feature>
<dbReference type="GO" id="GO:0016324">
    <property type="term" value="C:apical plasma membrane"/>
    <property type="evidence" value="ECO:0007669"/>
    <property type="project" value="TreeGrafter"/>
</dbReference>
<evidence type="ECO:0000256" key="2">
    <source>
        <dbReference type="ARBA" id="ARBA00022475"/>
    </source>
</evidence>
<evidence type="ECO:0000313" key="7">
    <source>
        <dbReference type="Proteomes" id="UP000316079"/>
    </source>
</evidence>
<comment type="caution">
    <text evidence="6">The sequence shown here is derived from an EMBL/GenBank/DDBJ whole genome shotgun (WGS) entry which is preliminary data.</text>
</comment>
<dbReference type="PANTHER" id="PTHR14191:SF27">
    <property type="entry name" value="MICROTUBULE ASSOCIATED SERINE_THREONINE KINASE FAMILY MEMBER 4"/>
    <property type="match status" value="1"/>
</dbReference>
<evidence type="ECO:0000256" key="3">
    <source>
        <dbReference type="ARBA" id="ARBA00022737"/>
    </source>
</evidence>
<feature type="compositionally biased region" description="Basic residues" evidence="4">
    <location>
        <begin position="180"/>
        <end position="193"/>
    </location>
</feature>
<dbReference type="GO" id="GO:0005102">
    <property type="term" value="F:signaling receptor binding"/>
    <property type="evidence" value="ECO:0007669"/>
    <property type="project" value="TreeGrafter"/>
</dbReference>
<feature type="compositionally biased region" description="Basic and acidic residues" evidence="4">
    <location>
        <begin position="627"/>
        <end position="636"/>
    </location>
</feature>
<dbReference type="PROSITE" id="PS50106">
    <property type="entry name" value="PDZ"/>
    <property type="match status" value="1"/>
</dbReference>
<dbReference type="GO" id="GO:0072659">
    <property type="term" value="P:protein localization to plasma membrane"/>
    <property type="evidence" value="ECO:0007669"/>
    <property type="project" value="TreeGrafter"/>
</dbReference>
<evidence type="ECO:0000313" key="6">
    <source>
        <dbReference type="EMBL" id="TRY95694.1"/>
    </source>
</evidence>
<feature type="compositionally biased region" description="Polar residues" evidence="4">
    <location>
        <begin position="483"/>
        <end position="514"/>
    </location>
</feature>
<feature type="compositionally biased region" description="Low complexity" evidence="4">
    <location>
        <begin position="215"/>
        <end position="241"/>
    </location>
</feature>